<dbReference type="Gene3D" id="3.90.1570.30">
    <property type="match status" value="1"/>
</dbReference>
<comment type="caution">
    <text evidence="3">The sequence shown here is derived from an EMBL/GenBank/DDBJ whole genome shotgun (WGS) entry which is preliminary data.</text>
</comment>
<evidence type="ECO:0000313" key="4">
    <source>
        <dbReference type="Proteomes" id="UP001181046"/>
    </source>
</evidence>
<accession>A0ABU3F9Z7</accession>
<feature type="region of interest" description="Disordered" evidence="1">
    <location>
        <begin position="239"/>
        <end position="258"/>
    </location>
</feature>
<dbReference type="GO" id="GO:0004519">
    <property type="term" value="F:endonuclease activity"/>
    <property type="evidence" value="ECO:0007669"/>
    <property type="project" value="UniProtKB-KW"/>
</dbReference>
<organism evidence="3 4">
    <name type="scientific">Enterococcus xiangfangensis</name>
    <dbReference type="NCBI Taxonomy" id="1296537"/>
    <lineage>
        <taxon>Bacteria</taxon>
        <taxon>Bacillati</taxon>
        <taxon>Bacillota</taxon>
        <taxon>Bacilli</taxon>
        <taxon>Lactobacillales</taxon>
        <taxon>Enterococcaceae</taxon>
        <taxon>Enterococcus</taxon>
    </lineage>
</organism>
<name>A0ABU3F9Z7_9ENTE</name>
<dbReference type="EMBL" id="JARQAJ010000003">
    <property type="protein sequence ID" value="MDT2759310.1"/>
    <property type="molecule type" value="Genomic_DNA"/>
</dbReference>
<protein>
    <submittedName>
        <fullName evidence="3">Type I restriction endonuclease</fullName>
    </submittedName>
</protein>
<evidence type="ECO:0000256" key="1">
    <source>
        <dbReference type="SAM" id="MobiDB-lite"/>
    </source>
</evidence>
<dbReference type="RefSeq" id="WP_311803857.1">
    <property type="nucleotide sequence ID" value="NZ_JARQAJ010000003.1"/>
</dbReference>
<feature type="domain" description="Restriction endonuclease type I HsdR N-terminal" evidence="2">
    <location>
        <begin position="64"/>
        <end position="128"/>
    </location>
</feature>
<proteinExistence type="predicted"/>
<evidence type="ECO:0000259" key="2">
    <source>
        <dbReference type="Pfam" id="PF04313"/>
    </source>
</evidence>
<reference evidence="3" key="1">
    <citation type="submission" date="2023-03" db="EMBL/GenBank/DDBJ databases">
        <authorList>
            <person name="Shen W."/>
            <person name="Cai J."/>
        </authorList>
    </citation>
    <scope>NUCLEOTIDE SEQUENCE</scope>
    <source>
        <strain evidence="3">P66-3</strain>
    </source>
</reference>
<dbReference type="PIRSF" id="PIRSF035009">
    <property type="entry name" value="UCP035009_HSDR_N"/>
    <property type="match status" value="1"/>
</dbReference>
<sequence length="354" mass="40745">MEMDQFKESLKSLGKRVEELKDSIGTEEATKTSLIMPFFAALGYDLFNPTEFVPEFTADVGIKKGEKVDYAIVLDGKPTILIEAKSINEVLTKHDSQLFRYFGTTESKFGILTNGQEYKFFTDLDEPNKMDLKPFLTVDITKIKDNQTPELAKFHKENFDVDKITSSAAELKYLGALKEYLNTELDNPSDEFVKFLLNEIYDGMKTKQIIDKFKPIIKKGVNQFISERVNDKLSAALKSSVSTDEQEPVESEKDALQSESEIVTTSEELEAYTITKVALKDTIPLDRLFYRDNRSYFNILLDDNIRKWILRVRFNSTGMKIELNDDDRTTYELNEPMDIYNHTKEIIAVVEKFL</sequence>
<dbReference type="Proteomes" id="UP001181046">
    <property type="component" value="Unassembled WGS sequence"/>
</dbReference>
<keyword evidence="3" id="KW-0540">Nuclease</keyword>
<dbReference type="Pfam" id="PF04313">
    <property type="entry name" value="HSDR_N"/>
    <property type="match status" value="1"/>
</dbReference>
<dbReference type="InterPro" id="IPR017035">
    <property type="entry name" value="UCP035009_HsdR_All3000-type"/>
</dbReference>
<evidence type="ECO:0000313" key="3">
    <source>
        <dbReference type="EMBL" id="MDT2759310.1"/>
    </source>
</evidence>
<keyword evidence="3" id="KW-0255">Endonuclease</keyword>
<keyword evidence="4" id="KW-1185">Reference proteome</keyword>
<keyword evidence="3" id="KW-0378">Hydrolase</keyword>
<gene>
    <name evidence="3" type="ORF">P7H27_05990</name>
</gene>
<dbReference type="InterPro" id="IPR007409">
    <property type="entry name" value="Restrct_endonuc_type1_HsdR_N"/>
</dbReference>